<evidence type="ECO:0000313" key="2">
    <source>
        <dbReference type="Proteomes" id="UP000253729"/>
    </source>
</evidence>
<gene>
    <name evidence="1" type="ORF">BDQ94DRAFT_144108</name>
</gene>
<organism evidence="1 2">
    <name type="scientific">Aspergillus welwitschiae</name>
    <dbReference type="NCBI Taxonomy" id="1341132"/>
    <lineage>
        <taxon>Eukaryota</taxon>
        <taxon>Fungi</taxon>
        <taxon>Dikarya</taxon>
        <taxon>Ascomycota</taxon>
        <taxon>Pezizomycotina</taxon>
        <taxon>Eurotiomycetes</taxon>
        <taxon>Eurotiomycetidae</taxon>
        <taxon>Eurotiales</taxon>
        <taxon>Aspergillaceae</taxon>
        <taxon>Aspergillus</taxon>
        <taxon>Aspergillus subgen. Circumdati</taxon>
    </lineage>
</organism>
<reference evidence="1 2" key="1">
    <citation type="submission" date="2018-07" db="EMBL/GenBank/DDBJ databases">
        <title>The genomes of Aspergillus section Nigri reveals drivers in fungal speciation.</title>
        <authorList>
            <consortium name="DOE Joint Genome Institute"/>
            <person name="Vesth T.C."/>
            <person name="Nybo J."/>
            <person name="Theobald S."/>
            <person name="Brandl J."/>
            <person name="Frisvad J.C."/>
            <person name="Nielsen K.F."/>
            <person name="Lyhne E.K."/>
            <person name="Kogle M.E."/>
            <person name="Kuo A."/>
            <person name="Riley R."/>
            <person name="Clum A."/>
            <person name="Nolan M."/>
            <person name="Lipzen A."/>
            <person name="Salamov A."/>
            <person name="Henrissat B."/>
            <person name="Wiebenga A."/>
            <person name="De vries R.P."/>
            <person name="Grigoriev I.V."/>
            <person name="Mortensen U.H."/>
            <person name="Andersen M.R."/>
            <person name="Baker S.E."/>
        </authorList>
    </citation>
    <scope>NUCLEOTIDE SEQUENCE [LARGE SCALE GENOMIC DNA]</scope>
    <source>
        <strain evidence="1 2">CBS 139.54b</strain>
    </source>
</reference>
<dbReference type="RefSeq" id="XP_026625894.1">
    <property type="nucleotide sequence ID" value="XM_026766390.1"/>
</dbReference>
<dbReference type="AlphaFoldDB" id="A0A3F3Q1K6"/>
<keyword evidence="2" id="KW-1185">Reference proteome</keyword>
<dbReference type="Proteomes" id="UP000253729">
    <property type="component" value="Unassembled WGS sequence"/>
</dbReference>
<protein>
    <submittedName>
        <fullName evidence="1">Uncharacterized protein</fullName>
    </submittedName>
</protein>
<accession>A0A3F3Q1K6</accession>
<sequence>MGSVDPGYYPGNSIREPLASLVVAHLTKEIHSEVVSSTWLTGGEQGHDSQKHESTM</sequence>
<evidence type="ECO:0000313" key="1">
    <source>
        <dbReference type="EMBL" id="RDH32872.1"/>
    </source>
</evidence>
<dbReference type="EMBL" id="KZ852048">
    <property type="protein sequence ID" value="RDH32872.1"/>
    <property type="molecule type" value="Genomic_DNA"/>
</dbReference>
<dbReference type="GeneID" id="38134746"/>
<name>A0A3F3Q1K6_9EURO</name>
<proteinExistence type="predicted"/>